<dbReference type="AlphaFoldDB" id="A0A238D4Q4"/>
<name>A0A238D4Q4_THIDL</name>
<dbReference type="EMBL" id="FLMQ01000055">
    <property type="protein sequence ID" value="SBP88276.1"/>
    <property type="molecule type" value="Genomic_DNA"/>
</dbReference>
<organism evidence="1 2">
    <name type="scientific">Thiomonas delicata</name>
    <name type="common">Thiomonas cuprina</name>
    <dbReference type="NCBI Taxonomy" id="364030"/>
    <lineage>
        <taxon>Bacteria</taxon>
        <taxon>Pseudomonadati</taxon>
        <taxon>Pseudomonadota</taxon>
        <taxon>Betaproteobacteria</taxon>
        <taxon>Burkholderiales</taxon>
        <taxon>Thiomonas</taxon>
    </lineage>
</organism>
<keyword evidence="2" id="KW-1185">Reference proteome</keyword>
<evidence type="ECO:0000313" key="2">
    <source>
        <dbReference type="Proteomes" id="UP000214566"/>
    </source>
</evidence>
<sequence length="20" mass="2369">MMHSSCDKNRLPQTFKECNV</sequence>
<accession>A0A238D4Q4</accession>
<gene>
    <name evidence="1" type="ORF">THIARS_60989</name>
</gene>
<proteinExistence type="predicted"/>
<evidence type="ECO:0000313" key="1">
    <source>
        <dbReference type="EMBL" id="SBP88276.1"/>
    </source>
</evidence>
<dbReference type="Proteomes" id="UP000214566">
    <property type="component" value="Unassembled WGS sequence"/>
</dbReference>
<protein>
    <submittedName>
        <fullName evidence="1">Uncharacterized protein</fullName>
    </submittedName>
</protein>
<reference evidence="1 2" key="1">
    <citation type="submission" date="2016-06" db="EMBL/GenBank/DDBJ databases">
        <authorList>
            <person name="Kjaerup R.B."/>
            <person name="Dalgaard T.S."/>
            <person name="Juul-Madsen H.R."/>
        </authorList>
    </citation>
    <scope>NUCLEOTIDE SEQUENCE [LARGE SCALE GENOMIC DNA]</scope>
    <source>
        <strain evidence="1 2">DSM 16361</strain>
    </source>
</reference>